<gene>
    <name evidence="9" type="ORF">K8V08_00385</name>
</gene>
<evidence type="ECO:0000259" key="8">
    <source>
        <dbReference type="Pfam" id="PF04290"/>
    </source>
</evidence>
<feature type="transmembrane region" description="Helical" evidence="7">
    <location>
        <begin position="12"/>
        <end position="36"/>
    </location>
</feature>
<dbReference type="InterPro" id="IPR055348">
    <property type="entry name" value="DctQ"/>
</dbReference>
<comment type="subcellular location">
    <subcellularLocation>
        <location evidence="1">Cell membrane</location>
        <topology evidence="1">Multi-pass membrane protein</topology>
    </subcellularLocation>
</comment>
<reference evidence="9" key="1">
    <citation type="journal article" date="2021" name="PeerJ">
        <title>Extensive microbial diversity within the chicken gut microbiome revealed by metagenomics and culture.</title>
        <authorList>
            <person name="Gilroy R."/>
            <person name="Ravi A."/>
            <person name="Getino M."/>
            <person name="Pursley I."/>
            <person name="Horton D.L."/>
            <person name="Alikhan N.F."/>
            <person name="Baker D."/>
            <person name="Gharbi K."/>
            <person name="Hall N."/>
            <person name="Watson M."/>
            <person name="Adriaenssens E.M."/>
            <person name="Foster-Nyarko E."/>
            <person name="Jarju S."/>
            <person name="Secka A."/>
            <person name="Antonio M."/>
            <person name="Oren A."/>
            <person name="Chaudhuri R.R."/>
            <person name="La Ragione R."/>
            <person name="Hildebrand F."/>
            <person name="Pallen M.J."/>
        </authorList>
    </citation>
    <scope>NUCLEOTIDE SEQUENCE</scope>
    <source>
        <strain evidence="9">ChiGjej5B5-7349</strain>
    </source>
</reference>
<dbReference type="AlphaFoldDB" id="A0A921SMJ7"/>
<dbReference type="GO" id="GO:0005886">
    <property type="term" value="C:plasma membrane"/>
    <property type="evidence" value="ECO:0007669"/>
    <property type="project" value="UniProtKB-SubCell"/>
</dbReference>
<organism evidence="9 10">
    <name type="scientific">Brevibacterium senegalense</name>
    <dbReference type="NCBI Taxonomy" id="1033736"/>
    <lineage>
        <taxon>Bacteria</taxon>
        <taxon>Bacillati</taxon>
        <taxon>Actinomycetota</taxon>
        <taxon>Actinomycetes</taxon>
        <taxon>Micrococcales</taxon>
        <taxon>Brevibacteriaceae</taxon>
        <taxon>Brevibacterium</taxon>
    </lineage>
</organism>
<evidence type="ECO:0000256" key="7">
    <source>
        <dbReference type="SAM" id="Phobius"/>
    </source>
</evidence>
<evidence type="ECO:0000256" key="3">
    <source>
        <dbReference type="ARBA" id="ARBA00022475"/>
    </source>
</evidence>
<feature type="transmembrane region" description="Helical" evidence="7">
    <location>
        <begin position="96"/>
        <end position="120"/>
    </location>
</feature>
<keyword evidence="2" id="KW-0813">Transport</keyword>
<evidence type="ECO:0000256" key="1">
    <source>
        <dbReference type="ARBA" id="ARBA00004651"/>
    </source>
</evidence>
<protein>
    <submittedName>
        <fullName evidence="9">TRAP transporter small permease</fullName>
    </submittedName>
</protein>
<evidence type="ECO:0000313" key="9">
    <source>
        <dbReference type="EMBL" id="HJG78853.1"/>
    </source>
</evidence>
<name>A0A921SMJ7_9MICO</name>
<dbReference type="Proteomes" id="UP000784435">
    <property type="component" value="Unassembled WGS sequence"/>
</dbReference>
<reference evidence="9" key="2">
    <citation type="submission" date="2021-09" db="EMBL/GenBank/DDBJ databases">
        <authorList>
            <person name="Gilroy R."/>
        </authorList>
    </citation>
    <scope>NUCLEOTIDE SEQUENCE</scope>
    <source>
        <strain evidence="9">ChiGjej5B5-7349</strain>
    </source>
</reference>
<feature type="transmembrane region" description="Helical" evidence="7">
    <location>
        <begin position="140"/>
        <end position="159"/>
    </location>
</feature>
<feature type="domain" description="Tripartite ATP-independent periplasmic transporters DctQ component" evidence="8">
    <location>
        <begin position="28"/>
        <end position="152"/>
    </location>
</feature>
<dbReference type="Pfam" id="PF04290">
    <property type="entry name" value="DctQ"/>
    <property type="match status" value="1"/>
</dbReference>
<evidence type="ECO:0000256" key="5">
    <source>
        <dbReference type="ARBA" id="ARBA00022989"/>
    </source>
</evidence>
<keyword evidence="6 7" id="KW-0472">Membrane</keyword>
<accession>A0A921SMJ7</accession>
<evidence type="ECO:0000313" key="10">
    <source>
        <dbReference type="Proteomes" id="UP000784435"/>
    </source>
</evidence>
<evidence type="ECO:0000256" key="4">
    <source>
        <dbReference type="ARBA" id="ARBA00022692"/>
    </source>
</evidence>
<keyword evidence="4 7" id="KW-0812">Transmembrane</keyword>
<proteinExistence type="predicted"/>
<sequence>MEEMNSYTQFKRITTAGAIISGVAVFVLMLFIVLDVVLRNMGGASIPGGFEIVENYLLPLIVFPSLAWVCGSGIMPNMDLLLPRMSPATRRRTVQAIVVVEILVIGVVFVAAAVFAVWHVMHQTSFLAGLTMLPKWPSQLLAPIGLGLVVVECCFVFAANRRREDPGFTVGRGPAEVVPDGT</sequence>
<comment type="caution">
    <text evidence="9">The sequence shown here is derived from an EMBL/GenBank/DDBJ whole genome shotgun (WGS) entry which is preliminary data.</text>
</comment>
<feature type="transmembrane region" description="Helical" evidence="7">
    <location>
        <begin position="56"/>
        <end position="75"/>
    </location>
</feature>
<keyword evidence="3" id="KW-1003">Cell membrane</keyword>
<keyword evidence="5 7" id="KW-1133">Transmembrane helix</keyword>
<evidence type="ECO:0000256" key="2">
    <source>
        <dbReference type="ARBA" id="ARBA00022448"/>
    </source>
</evidence>
<dbReference type="EMBL" id="DYUK01000014">
    <property type="protein sequence ID" value="HJG78853.1"/>
    <property type="molecule type" value="Genomic_DNA"/>
</dbReference>
<evidence type="ECO:0000256" key="6">
    <source>
        <dbReference type="ARBA" id="ARBA00023136"/>
    </source>
</evidence>